<dbReference type="Pfam" id="PF00756">
    <property type="entry name" value="Esterase"/>
    <property type="match status" value="1"/>
</dbReference>
<accession>A0AB39XWK7</accession>
<protein>
    <recommendedName>
        <fullName evidence="3">Esterase</fullName>
    </recommendedName>
</protein>
<evidence type="ECO:0000256" key="1">
    <source>
        <dbReference type="SAM" id="MobiDB-lite"/>
    </source>
</evidence>
<dbReference type="EMBL" id="CP165727">
    <property type="protein sequence ID" value="XDV62280.1"/>
    <property type="molecule type" value="Genomic_DNA"/>
</dbReference>
<feature type="region of interest" description="Disordered" evidence="1">
    <location>
        <begin position="1"/>
        <end position="20"/>
    </location>
</feature>
<reference evidence="2" key="1">
    <citation type="submission" date="2024-08" db="EMBL/GenBank/DDBJ databases">
        <authorList>
            <person name="Yu S.T."/>
        </authorList>
    </citation>
    <scope>NUCLEOTIDE SEQUENCE</scope>
    <source>
        <strain evidence="2">R33</strain>
    </source>
</reference>
<organism evidence="2">
    <name type="scientific">Streptomyces sp. R33</name>
    <dbReference type="NCBI Taxonomy" id="3238629"/>
    <lineage>
        <taxon>Bacteria</taxon>
        <taxon>Bacillati</taxon>
        <taxon>Actinomycetota</taxon>
        <taxon>Actinomycetes</taxon>
        <taxon>Kitasatosporales</taxon>
        <taxon>Streptomycetaceae</taxon>
        <taxon>Streptomyces</taxon>
    </lineage>
</organism>
<dbReference type="SUPFAM" id="SSF53474">
    <property type="entry name" value="alpha/beta-Hydrolases"/>
    <property type="match status" value="1"/>
</dbReference>
<feature type="compositionally biased region" description="Polar residues" evidence="1">
    <location>
        <begin position="1"/>
        <end position="11"/>
    </location>
</feature>
<dbReference type="Gene3D" id="3.40.50.1820">
    <property type="entry name" value="alpha/beta hydrolase"/>
    <property type="match status" value="1"/>
</dbReference>
<proteinExistence type="predicted"/>
<evidence type="ECO:0008006" key="3">
    <source>
        <dbReference type="Google" id="ProtNLM"/>
    </source>
</evidence>
<name>A0AB39XWK7_9ACTN</name>
<dbReference type="AlphaFoldDB" id="A0AB39XWK7"/>
<dbReference type="InterPro" id="IPR029058">
    <property type="entry name" value="AB_hydrolase_fold"/>
</dbReference>
<sequence>MIGSAPGTSRSAPRERCCPRSGHQCTVRLLLPAAWSKTATRTWPVPWLLHGGPGDRTDWTAHTHIEELAAPRDVLAVLPQTSPCSGYSDWYNSGGGGPPAWENLTDELRPLLESGPATW</sequence>
<evidence type="ECO:0000313" key="2">
    <source>
        <dbReference type="EMBL" id="XDV62280.1"/>
    </source>
</evidence>
<dbReference type="RefSeq" id="WP_369776927.1">
    <property type="nucleotide sequence ID" value="NZ_CP165727.1"/>
</dbReference>
<gene>
    <name evidence="2" type="ORF">AB5J51_04660</name>
</gene>
<dbReference type="InterPro" id="IPR000801">
    <property type="entry name" value="Esterase-like"/>
</dbReference>